<keyword evidence="14" id="KW-0812">Transmembrane</keyword>
<keyword evidence="7" id="KW-0492">Microsome</keyword>
<keyword evidence="16" id="KW-1185">Reference proteome</keyword>
<dbReference type="PROSITE" id="PS00086">
    <property type="entry name" value="CYTOCHROME_P450"/>
    <property type="match status" value="1"/>
</dbReference>
<dbReference type="PRINTS" id="PR00385">
    <property type="entry name" value="P450"/>
</dbReference>
<keyword evidence="7" id="KW-0256">Endoplasmic reticulum</keyword>
<dbReference type="AlphaFoldDB" id="A0A1D2N2G2"/>
<dbReference type="GO" id="GO:0008395">
    <property type="term" value="F:steroid hydroxylase activity"/>
    <property type="evidence" value="ECO:0007669"/>
    <property type="project" value="TreeGrafter"/>
</dbReference>
<keyword evidence="8 13" id="KW-0560">Oxidoreductase</keyword>
<keyword evidence="6 12" id="KW-0479">Metal-binding</keyword>
<accession>A0A1D2N2G2</accession>
<dbReference type="PANTHER" id="PTHR24302">
    <property type="entry name" value="CYTOCHROME P450 FAMILY 3"/>
    <property type="match status" value="1"/>
</dbReference>
<comment type="subcellular location">
    <subcellularLocation>
        <location evidence="3">Endoplasmic reticulum membrane</location>
        <topology evidence="3">Peripheral membrane protein</topology>
    </subcellularLocation>
    <subcellularLocation>
        <location evidence="2">Microsome membrane</location>
        <topology evidence="2">Peripheral membrane protein</topology>
    </subcellularLocation>
</comment>
<dbReference type="GO" id="GO:0005789">
    <property type="term" value="C:endoplasmic reticulum membrane"/>
    <property type="evidence" value="ECO:0007669"/>
    <property type="project" value="UniProtKB-SubCell"/>
</dbReference>
<dbReference type="OMA" id="MSMANIR"/>
<feature type="binding site" description="axial binding residue" evidence="12">
    <location>
        <position position="471"/>
    </location>
    <ligand>
        <name>heme</name>
        <dbReference type="ChEBI" id="CHEBI:30413"/>
    </ligand>
    <ligandPart>
        <name>Fe</name>
        <dbReference type="ChEBI" id="CHEBI:18248"/>
    </ligandPart>
</feature>
<dbReference type="EMBL" id="LJIJ01000300">
    <property type="protein sequence ID" value="ODM99095.1"/>
    <property type="molecule type" value="Genomic_DNA"/>
</dbReference>
<comment type="caution">
    <text evidence="15">The sequence shown here is derived from an EMBL/GenBank/DDBJ whole genome shotgun (WGS) entry which is preliminary data.</text>
</comment>
<organism evidence="15 16">
    <name type="scientific">Orchesella cincta</name>
    <name type="common">Springtail</name>
    <name type="synonym">Podura cincta</name>
    <dbReference type="NCBI Taxonomy" id="48709"/>
    <lineage>
        <taxon>Eukaryota</taxon>
        <taxon>Metazoa</taxon>
        <taxon>Ecdysozoa</taxon>
        <taxon>Arthropoda</taxon>
        <taxon>Hexapoda</taxon>
        <taxon>Collembola</taxon>
        <taxon>Entomobryomorpha</taxon>
        <taxon>Entomobryoidea</taxon>
        <taxon>Orchesellidae</taxon>
        <taxon>Orchesellinae</taxon>
        <taxon>Orchesella</taxon>
    </lineage>
</organism>
<dbReference type="InterPro" id="IPR017972">
    <property type="entry name" value="Cyt_P450_CS"/>
</dbReference>
<dbReference type="GO" id="GO:0016705">
    <property type="term" value="F:oxidoreductase activity, acting on paired donors, with incorporation or reduction of molecular oxygen"/>
    <property type="evidence" value="ECO:0007669"/>
    <property type="project" value="InterPro"/>
</dbReference>
<evidence type="ECO:0000256" key="3">
    <source>
        <dbReference type="ARBA" id="ARBA00004406"/>
    </source>
</evidence>
<dbReference type="InterPro" id="IPR001128">
    <property type="entry name" value="Cyt_P450"/>
</dbReference>
<evidence type="ECO:0000313" key="16">
    <source>
        <dbReference type="Proteomes" id="UP000094527"/>
    </source>
</evidence>
<reference evidence="15 16" key="1">
    <citation type="journal article" date="2016" name="Genome Biol. Evol.">
        <title>Gene Family Evolution Reflects Adaptation to Soil Environmental Stressors in the Genome of the Collembolan Orchesella cincta.</title>
        <authorList>
            <person name="Faddeeva-Vakhrusheva A."/>
            <person name="Derks M.F."/>
            <person name="Anvar S.Y."/>
            <person name="Agamennone V."/>
            <person name="Suring W."/>
            <person name="Smit S."/>
            <person name="van Straalen N.M."/>
            <person name="Roelofs D."/>
        </authorList>
    </citation>
    <scope>NUCLEOTIDE SEQUENCE [LARGE SCALE GENOMIC DNA]</scope>
    <source>
        <tissue evidence="15">Mixed pool</tissue>
    </source>
</reference>
<dbReference type="Gene3D" id="1.10.630.10">
    <property type="entry name" value="Cytochrome P450"/>
    <property type="match status" value="1"/>
</dbReference>
<dbReference type="GO" id="GO:0005506">
    <property type="term" value="F:iron ion binding"/>
    <property type="evidence" value="ECO:0007669"/>
    <property type="project" value="InterPro"/>
</dbReference>
<dbReference type="Proteomes" id="UP000094527">
    <property type="component" value="Unassembled WGS sequence"/>
</dbReference>
<keyword evidence="14" id="KW-1133">Transmembrane helix</keyword>
<dbReference type="InterPro" id="IPR002401">
    <property type="entry name" value="Cyt_P450_E_grp-I"/>
</dbReference>
<dbReference type="PRINTS" id="PR00463">
    <property type="entry name" value="EP450I"/>
</dbReference>
<comment type="function">
    <text evidence="11">Cytochromes P450 are a group of heme-thiolate monooxygenases. They oxidize a variety of structurally unrelated compounds, including steroids, fatty acids, and xenobiotics.</text>
</comment>
<evidence type="ECO:0000256" key="11">
    <source>
        <dbReference type="ARBA" id="ARBA00043906"/>
    </source>
</evidence>
<dbReference type="SUPFAM" id="SSF48264">
    <property type="entry name" value="Cytochrome P450"/>
    <property type="match status" value="1"/>
</dbReference>
<dbReference type="GO" id="GO:0020037">
    <property type="term" value="F:heme binding"/>
    <property type="evidence" value="ECO:0007669"/>
    <property type="project" value="InterPro"/>
</dbReference>
<dbReference type="STRING" id="48709.A0A1D2N2G2"/>
<evidence type="ECO:0000256" key="2">
    <source>
        <dbReference type="ARBA" id="ARBA00004174"/>
    </source>
</evidence>
<keyword evidence="5 12" id="KW-0349">Heme</keyword>
<name>A0A1D2N2G2_ORCCI</name>
<keyword evidence="10 13" id="KW-0503">Monooxygenase</keyword>
<evidence type="ECO:0000256" key="6">
    <source>
        <dbReference type="ARBA" id="ARBA00022723"/>
    </source>
</evidence>
<evidence type="ECO:0000256" key="4">
    <source>
        <dbReference type="ARBA" id="ARBA00010617"/>
    </source>
</evidence>
<evidence type="ECO:0000256" key="7">
    <source>
        <dbReference type="ARBA" id="ARBA00022848"/>
    </source>
</evidence>
<evidence type="ECO:0000256" key="1">
    <source>
        <dbReference type="ARBA" id="ARBA00001971"/>
    </source>
</evidence>
<evidence type="ECO:0000256" key="8">
    <source>
        <dbReference type="ARBA" id="ARBA00023002"/>
    </source>
</evidence>
<feature type="transmembrane region" description="Helical" evidence="14">
    <location>
        <begin position="12"/>
        <end position="45"/>
    </location>
</feature>
<dbReference type="PANTHER" id="PTHR24302:SF15">
    <property type="entry name" value="FATTY-ACID PEROXYGENASE"/>
    <property type="match status" value="1"/>
</dbReference>
<evidence type="ECO:0000313" key="15">
    <source>
        <dbReference type="EMBL" id="ODM99095.1"/>
    </source>
</evidence>
<dbReference type="InterPro" id="IPR036396">
    <property type="entry name" value="Cyt_P450_sf"/>
</dbReference>
<evidence type="ECO:0000256" key="14">
    <source>
        <dbReference type="SAM" id="Phobius"/>
    </source>
</evidence>
<evidence type="ECO:0000256" key="12">
    <source>
        <dbReference type="PIRSR" id="PIRSR602401-1"/>
    </source>
</evidence>
<gene>
    <name evidence="15" type="ORF">Ocin01_07586</name>
</gene>
<evidence type="ECO:0000256" key="13">
    <source>
        <dbReference type="RuleBase" id="RU000461"/>
    </source>
</evidence>
<protein>
    <submittedName>
        <fullName evidence="15">Cytochrome P450 3A4</fullName>
    </submittedName>
</protein>
<comment type="similarity">
    <text evidence="4 13">Belongs to the cytochrome P450 family.</text>
</comment>
<proteinExistence type="inferred from homology"/>
<comment type="cofactor">
    <cofactor evidence="1 12">
        <name>heme</name>
        <dbReference type="ChEBI" id="CHEBI:30413"/>
    </cofactor>
</comment>
<evidence type="ECO:0000256" key="9">
    <source>
        <dbReference type="ARBA" id="ARBA00023004"/>
    </source>
</evidence>
<dbReference type="FunFam" id="1.10.630.10:FF:000182">
    <property type="entry name" value="Cytochrome P450 3A4"/>
    <property type="match status" value="1"/>
</dbReference>
<dbReference type="Pfam" id="PF00067">
    <property type="entry name" value="p450"/>
    <property type="match status" value="1"/>
</dbReference>
<evidence type="ECO:0000256" key="10">
    <source>
        <dbReference type="ARBA" id="ARBA00023033"/>
    </source>
</evidence>
<dbReference type="OrthoDB" id="2789670at2759"/>
<evidence type="ECO:0000256" key="5">
    <source>
        <dbReference type="ARBA" id="ARBA00022617"/>
    </source>
</evidence>
<keyword evidence="9 12" id="KW-0408">Iron</keyword>
<dbReference type="InterPro" id="IPR050705">
    <property type="entry name" value="Cytochrome_P450_3A"/>
</dbReference>
<keyword evidence="14" id="KW-0472">Membrane</keyword>
<sequence length="527" mass="61016">MNTKLKNNPVLLLLLASINSVLLFKLSFSLGLLYLLVVVIAVLVIREGRVNYGVLEECGFPVIEPTLFLGSEPKLHKKILHLEDVKRFKKYGPIWGSYLGSKPYVFITEPELIRQIFVKDFASHFGNRQDYDFKCDIMNEVFEFKKGEEWSTLRKFLSPLFTTSKLKQMSSVIASSAEEYAADLISECDESSRVKFECRRRLQIRFIDMFAQTTLGVRMEDAKNLDNKFANAFLKMMREDEEVNWLYPLSLSFPMIMKLVPIFENESTKLMDSTFRKVIKNRIENGSSSTKDFLDLLCDLWKRVEAGEYKELGFTETTVLAQCVLFFLGGYETTATMLSLLMWNMANNHEIQVKMEKELKQALSKSPKGSIDHELINDENIPYISACINETIRLYPSLYRPERICGKDWHHNGISIKKGTVVVIATWAANRNPKFYPDEPEKFKPERFLPENKGIIDPMAFTSFGFGPRNCIGMRFAYETLKMYACNIVKNFRVELRPDSKLEYKRGAPFAISFYPLYLDLVRRNEN</sequence>